<keyword evidence="2" id="KW-0472">Membrane</keyword>
<gene>
    <name evidence="3" type="ORF">MGAL_10B031797</name>
</gene>
<dbReference type="PANTHER" id="PTHR47399">
    <property type="entry name" value="TRANSMEMBRANE PROTEIN 121B"/>
    <property type="match status" value="1"/>
</dbReference>
<dbReference type="OrthoDB" id="5964337at2759"/>
<organism evidence="3 4">
    <name type="scientific">Mytilus galloprovincialis</name>
    <name type="common">Mediterranean mussel</name>
    <dbReference type="NCBI Taxonomy" id="29158"/>
    <lineage>
        <taxon>Eukaryota</taxon>
        <taxon>Metazoa</taxon>
        <taxon>Spiralia</taxon>
        <taxon>Lophotrochozoa</taxon>
        <taxon>Mollusca</taxon>
        <taxon>Bivalvia</taxon>
        <taxon>Autobranchia</taxon>
        <taxon>Pteriomorphia</taxon>
        <taxon>Mytilida</taxon>
        <taxon>Mytiloidea</taxon>
        <taxon>Mytilidae</taxon>
        <taxon>Mytilinae</taxon>
        <taxon>Mytilus</taxon>
    </lineage>
</organism>
<proteinExistence type="inferred from homology"/>
<dbReference type="Proteomes" id="UP000596742">
    <property type="component" value="Unassembled WGS sequence"/>
</dbReference>
<dbReference type="InterPro" id="IPR026624">
    <property type="entry name" value="CECR6"/>
</dbReference>
<evidence type="ECO:0000313" key="4">
    <source>
        <dbReference type="Proteomes" id="UP000596742"/>
    </source>
</evidence>
<comment type="caution">
    <text evidence="3">The sequence shown here is derived from an EMBL/GenBank/DDBJ whole genome shotgun (WGS) entry which is preliminary data.</text>
</comment>
<keyword evidence="4" id="KW-1185">Reference proteome</keyword>
<dbReference type="PANTHER" id="PTHR47399:SF1">
    <property type="entry name" value="TRANSMEMBRANE PROTEIN 121B"/>
    <property type="match status" value="1"/>
</dbReference>
<sequence>MANVCIQMCESMYQIPSRVLCFFIIMLQGGILDYYLISHKTVYWYGWIAADVAILFVFIVAFIISYRHLLIVRQSTNSQATVQAGSLPLGYFAWFVYSIALVARVAIIFSDFAQFLVEADFFGPNTLKVTISLSCAVFLLLLMMHHDAQPGTMRMHRISEFSGTVVFDILDSVDMLDVLFDPKDRFDLPSGMCMAIISISCINFILPIFPLMTLSNSHFGYKNTSESLLILHKLLLIFIVNLPLLIMRLLIWHVVQKDISIFIVKNFLVIIVNFYQLYENEVRKYNRSQSGDEIDAGEEIKMAGMIEEL</sequence>
<evidence type="ECO:0000256" key="2">
    <source>
        <dbReference type="SAM" id="Phobius"/>
    </source>
</evidence>
<feature type="transmembrane region" description="Helical" evidence="2">
    <location>
        <begin position="129"/>
        <end position="148"/>
    </location>
</feature>
<reference evidence="3" key="1">
    <citation type="submission" date="2018-11" db="EMBL/GenBank/DDBJ databases">
        <authorList>
            <person name="Alioto T."/>
            <person name="Alioto T."/>
        </authorList>
    </citation>
    <scope>NUCLEOTIDE SEQUENCE</scope>
</reference>
<feature type="transmembrane region" description="Helical" evidence="2">
    <location>
        <begin position="259"/>
        <end position="278"/>
    </location>
</feature>
<name>A0A8B6F5N8_MYTGA</name>
<comment type="similarity">
    <text evidence="1">Belongs to the TMEM121 family.</text>
</comment>
<dbReference type="Pfam" id="PF14997">
    <property type="entry name" value="CECR6_TMEM121"/>
    <property type="match status" value="1"/>
</dbReference>
<feature type="transmembrane region" description="Helical" evidence="2">
    <location>
        <begin position="229"/>
        <end position="247"/>
    </location>
</feature>
<feature type="transmembrane region" description="Helical" evidence="2">
    <location>
        <begin position="191"/>
        <end position="209"/>
    </location>
</feature>
<accession>A0A8B6F5N8</accession>
<feature type="transmembrane region" description="Helical" evidence="2">
    <location>
        <begin position="43"/>
        <end position="66"/>
    </location>
</feature>
<dbReference type="EMBL" id="UYJE01006111">
    <property type="protein sequence ID" value="VDI43110.1"/>
    <property type="molecule type" value="Genomic_DNA"/>
</dbReference>
<evidence type="ECO:0000256" key="1">
    <source>
        <dbReference type="ARBA" id="ARBA00007711"/>
    </source>
</evidence>
<dbReference type="AlphaFoldDB" id="A0A8B6F5N8"/>
<dbReference type="InterPro" id="IPR032776">
    <property type="entry name" value="CECR6/TMEM121"/>
</dbReference>
<feature type="transmembrane region" description="Helical" evidence="2">
    <location>
        <begin position="20"/>
        <end position="37"/>
    </location>
</feature>
<protein>
    <submittedName>
        <fullName evidence="3">Uncharacterized protein</fullName>
    </submittedName>
</protein>
<feature type="transmembrane region" description="Helical" evidence="2">
    <location>
        <begin position="87"/>
        <end position="109"/>
    </location>
</feature>
<evidence type="ECO:0000313" key="3">
    <source>
        <dbReference type="EMBL" id="VDI43110.1"/>
    </source>
</evidence>
<keyword evidence="2" id="KW-0812">Transmembrane</keyword>
<keyword evidence="2" id="KW-1133">Transmembrane helix</keyword>